<dbReference type="RefSeq" id="WP_169527662.1">
    <property type="nucleotide sequence ID" value="NZ_JAAMPU010000106.1"/>
</dbReference>
<evidence type="ECO:0000259" key="1">
    <source>
        <dbReference type="Pfam" id="PF14129"/>
    </source>
</evidence>
<comment type="caution">
    <text evidence="2">The sequence shown here is derived from an EMBL/GenBank/DDBJ whole genome shotgun (WGS) entry which is preliminary data.</text>
</comment>
<sequence length="126" mass="14307">MKNIWIALVVFFASCGNSVVEKPSNLIPEDQMVDILYDLSLLDAMKSQSPEKLRNATDADTYIYKKYKIDSLQFAASNRYYASDMKNYRGLYQKVSDRINAELSKLEGLGQNKGRKEKLPEGGTIK</sequence>
<dbReference type="Proteomes" id="UP000712080">
    <property type="component" value="Unassembled WGS sequence"/>
</dbReference>
<evidence type="ECO:0000313" key="2">
    <source>
        <dbReference type="EMBL" id="NMH28551.1"/>
    </source>
</evidence>
<accession>A0A972G164</accession>
<dbReference type="Pfam" id="PF14129">
    <property type="entry name" value="DUF4296"/>
    <property type="match status" value="1"/>
</dbReference>
<feature type="domain" description="DUF4296" evidence="1">
    <location>
        <begin position="23"/>
        <end position="102"/>
    </location>
</feature>
<gene>
    <name evidence="2" type="ORF">G6047_10955</name>
</gene>
<organism evidence="2 3">
    <name type="scientific">Flavobacterium silvaticum</name>
    <dbReference type="NCBI Taxonomy" id="1852020"/>
    <lineage>
        <taxon>Bacteria</taxon>
        <taxon>Pseudomonadati</taxon>
        <taxon>Bacteroidota</taxon>
        <taxon>Flavobacteriia</taxon>
        <taxon>Flavobacteriales</taxon>
        <taxon>Flavobacteriaceae</taxon>
        <taxon>Flavobacterium</taxon>
    </lineage>
</organism>
<evidence type="ECO:0000313" key="3">
    <source>
        <dbReference type="Proteomes" id="UP000712080"/>
    </source>
</evidence>
<dbReference type="PROSITE" id="PS51257">
    <property type="entry name" value="PROKAR_LIPOPROTEIN"/>
    <property type="match status" value="1"/>
</dbReference>
<dbReference type="InterPro" id="IPR025381">
    <property type="entry name" value="DUF4296"/>
</dbReference>
<name>A0A972G164_9FLAO</name>
<keyword evidence="3" id="KW-1185">Reference proteome</keyword>
<proteinExistence type="predicted"/>
<dbReference type="EMBL" id="JAAMPU010000106">
    <property type="protein sequence ID" value="NMH28551.1"/>
    <property type="molecule type" value="Genomic_DNA"/>
</dbReference>
<dbReference type="AlphaFoldDB" id="A0A972G164"/>
<reference evidence="2" key="1">
    <citation type="submission" date="2020-02" db="EMBL/GenBank/DDBJ databases">
        <title>Flavobacterium sp. genome.</title>
        <authorList>
            <person name="Jung H.S."/>
            <person name="Baek J.H."/>
            <person name="Jeon C.O."/>
        </authorList>
    </citation>
    <scope>NUCLEOTIDE SEQUENCE</scope>
    <source>
        <strain evidence="2">SE-s28</strain>
    </source>
</reference>
<protein>
    <submittedName>
        <fullName evidence="2">DUF4296 domain-containing protein</fullName>
    </submittedName>
</protein>